<dbReference type="GO" id="GO:0016798">
    <property type="term" value="F:hydrolase activity, acting on glycosyl bonds"/>
    <property type="evidence" value="ECO:0007669"/>
    <property type="project" value="UniProtKB-KW"/>
</dbReference>
<evidence type="ECO:0000256" key="7">
    <source>
        <dbReference type="ARBA" id="ARBA00023316"/>
    </source>
</evidence>
<proteinExistence type="inferred from homology"/>
<keyword evidence="10" id="KW-1185">Reference proteome</keyword>
<keyword evidence="3" id="KW-0134">Cell wall</keyword>
<comment type="caution">
    <text evidence="9">The sequence shown here is derived from an EMBL/GenBank/DDBJ whole genome shotgun (WGS) entry which is preliminary data.</text>
</comment>
<keyword evidence="7" id="KW-0961">Cell wall biogenesis/degradation</keyword>
<reference evidence="9 10" key="1">
    <citation type="submission" date="2024-11" db="EMBL/GenBank/DDBJ databases">
        <title>A near-complete genome assembly of Cinchona calisaya.</title>
        <authorList>
            <person name="Lian D.C."/>
            <person name="Zhao X.W."/>
            <person name="Wei L."/>
        </authorList>
    </citation>
    <scope>NUCLEOTIDE SEQUENCE [LARGE SCALE GENOMIC DNA]</scope>
    <source>
        <tissue evidence="9">Nenye</tissue>
    </source>
</reference>
<dbReference type="EMBL" id="JBJUIK010000007">
    <property type="protein sequence ID" value="KAL3523427.1"/>
    <property type="molecule type" value="Genomic_DNA"/>
</dbReference>
<comment type="subcellular location">
    <subcellularLocation>
        <location evidence="1">Secreted</location>
        <location evidence="1">Cell wall</location>
    </subcellularLocation>
</comment>
<accession>A0ABD2ZZ43</accession>
<evidence type="ECO:0008006" key="11">
    <source>
        <dbReference type="Google" id="ProtNLM"/>
    </source>
</evidence>
<organism evidence="9 10">
    <name type="scientific">Cinchona calisaya</name>
    <dbReference type="NCBI Taxonomy" id="153742"/>
    <lineage>
        <taxon>Eukaryota</taxon>
        <taxon>Viridiplantae</taxon>
        <taxon>Streptophyta</taxon>
        <taxon>Embryophyta</taxon>
        <taxon>Tracheophyta</taxon>
        <taxon>Spermatophyta</taxon>
        <taxon>Magnoliopsida</taxon>
        <taxon>eudicotyledons</taxon>
        <taxon>Gunneridae</taxon>
        <taxon>Pentapetalae</taxon>
        <taxon>asterids</taxon>
        <taxon>lamiids</taxon>
        <taxon>Gentianales</taxon>
        <taxon>Rubiaceae</taxon>
        <taxon>Cinchonoideae</taxon>
        <taxon>Cinchoneae</taxon>
        <taxon>Cinchona</taxon>
    </lineage>
</organism>
<dbReference type="AlphaFoldDB" id="A0ABD2ZZ43"/>
<dbReference type="InterPro" id="IPR012334">
    <property type="entry name" value="Pectin_lyas_fold"/>
</dbReference>
<dbReference type="InterPro" id="IPR000743">
    <property type="entry name" value="Glyco_hydro_28"/>
</dbReference>
<dbReference type="GO" id="GO:0071555">
    <property type="term" value="P:cell wall organization"/>
    <property type="evidence" value="ECO:0007669"/>
    <property type="project" value="UniProtKB-KW"/>
</dbReference>
<evidence type="ECO:0000256" key="3">
    <source>
        <dbReference type="ARBA" id="ARBA00022512"/>
    </source>
</evidence>
<gene>
    <name evidence="9" type="ORF">ACH5RR_016261</name>
</gene>
<dbReference type="InterPro" id="IPR011050">
    <property type="entry name" value="Pectin_lyase_fold/virulence"/>
</dbReference>
<keyword evidence="5 8" id="KW-0378">Hydrolase</keyword>
<evidence type="ECO:0000313" key="10">
    <source>
        <dbReference type="Proteomes" id="UP001630127"/>
    </source>
</evidence>
<sequence>MAKEPKLGAKTIAANLAYAANFQIPNTDGIHIGRSTGVNITDSTIQTGDDCASIGDGAKEVSITTVTCGPGHGISVGSLGRYPNEKPVEGIFVRNSTLIGTLNGVRVKTWPAATSGSATDMHFENIIMQNVSNPVIIDQEYFPNNQCKLGSPSQVKISQVSFKKIRGTSASPVAITLVCSKSLHCKGVEVGEIDFAYTGNQGNMTTHCANVHPTLVGKLNPPVSVNSTQSS</sequence>
<evidence type="ECO:0000256" key="5">
    <source>
        <dbReference type="ARBA" id="ARBA00022801"/>
    </source>
</evidence>
<evidence type="ECO:0000256" key="2">
    <source>
        <dbReference type="ARBA" id="ARBA00008834"/>
    </source>
</evidence>
<evidence type="ECO:0000256" key="4">
    <source>
        <dbReference type="ARBA" id="ARBA00022525"/>
    </source>
</evidence>
<evidence type="ECO:0000256" key="1">
    <source>
        <dbReference type="ARBA" id="ARBA00004191"/>
    </source>
</evidence>
<dbReference type="Gene3D" id="2.160.20.10">
    <property type="entry name" value="Single-stranded right-handed beta-helix, Pectin lyase-like"/>
    <property type="match status" value="1"/>
</dbReference>
<protein>
    <recommendedName>
        <fullName evidence="11">Polygalacturonase</fullName>
    </recommendedName>
</protein>
<dbReference type="Proteomes" id="UP001630127">
    <property type="component" value="Unassembled WGS sequence"/>
</dbReference>
<dbReference type="PANTHER" id="PTHR31375">
    <property type="match status" value="1"/>
</dbReference>
<keyword evidence="4" id="KW-0964">Secreted</keyword>
<evidence type="ECO:0000313" key="9">
    <source>
        <dbReference type="EMBL" id="KAL3523427.1"/>
    </source>
</evidence>
<keyword evidence="6 8" id="KW-0326">Glycosidase</keyword>
<dbReference type="SUPFAM" id="SSF51126">
    <property type="entry name" value="Pectin lyase-like"/>
    <property type="match status" value="1"/>
</dbReference>
<name>A0ABD2ZZ43_9GENT</name>
<evidence type="ECO:0000256" key="8">
    <source>
        <dbReference type="RuleBase" id="RU361169"/>
    </source>
</evidence>
<evidence type="ECO:0000256" key="6">
    <source>
        <dbReference type="ARBA" id="ARBA00023295"/>
    </source>
</evidence>
<comment type="similarity">
    <text evidence="2 8">Belongs to the glycosyl hydrolase 28 family.</text>
</comment>
<dbReference type="Pfam" id="PF00295">
    <property type="entry name" value="Glyco_hydro_28"/>
    <property type="match status" value="1"/>
</dbReference>